<feature type="chain" id="PRO_5018148933" evidence="2">
    <location>
        <begin position="21"/>
        <end position="320"/>
    </location>
</feature>
<dbReference type="EMBL" id="RJJR01000002">
    <property type="protein sequence ID" value="RNI38900.1"/>
    <property type="molecule type" value="Genomic_DNA"/>
</dbReference>
<name>A0A3M9NM76_9BACT</name>
<gene>
    <name evidence="4" type="ORF">EFY79_04345</name>
</gene>
<dbReference type="InterPro" id="IPR036034">
    <property type="entry name" value="PDZ_sf"/>
</dbReference>
<evidence type="ECO:0000256" key="1">
    <source>
        <dbReference type="ARBA" id="ARBA00010541"/>
    </source>
</evidence>
<evidence type="ECO:0000313" key="4">
    <source>
        <dbReference type="EMBL" id="RNI38900.1"/>
    </source>
</evidence>
<dbReference type="OrthoDB" id="9781273at2"/>
<sequence>MKTKFIPALFALAFSLTAFSGYSQKNLQEDRNQEQIVISRSPLDSGKTVIEIDSNVITINGKPMADYKGDVKVFKRNFMGGEDDRFFPGMSQNFMFQDNAEGAFLGVISAKTDKGAIINNVLDNSSAKKAGLEKGDIITQINDDIISSPADLKNSIESHKPGDEVTIQYLRDNKKMSVKLELGKTPANVQSFNGLNEDLLNKLQNGNNFRYKVLPMPRGNFDFNFNNDRPRLGLQIQDTQDSNGVKIQKVLPGSPAEKAGLKEGDIITEMNGEKINDVDKIQSEIRNSENKTDYKVKALRNQKEMKFDIKVHRPLKTTNI</sequence>
<comment type="similarity">
    <text evidence="1">Belongs to the peptidase S1C family.</text>
</comment>
<protein>
    <submittedName>
        <fullName evidence="4">PDZ domain-containing protein</fullName>
    </submittedName>
</protein>
<feature type="signal peptide" evidence="2">
    <location>
        <begin position="1"/>
        <end position="20"/>
    </location>
</feature>
<dbReference type="RefSeq" id="WP_123119463.1">
    <property type="nucleotide sequence ID" value="NZ_RJJR01000002.1"/>
</dbReference>
<dbReference type="PANTHER" id="PTHR22939">
    <property type="entry name" value="SERINE PROTEASE FAMILY S1C HTRA-RELATED"/>
    <property type="match status" value="1"/>
</dbReference>
<dbReference type="AlphaFoldDB" id="A0A3M9NM76"/>
<keyword evidence="2" id="KW-0732">Signal</keyword>
<reference evidence="4 5" key="1">
    <citation type="submission" date="2018-11" db="EMBL/GenBank/DDBJ databases">
        <title>Draft genome sequence of Ferruginibacter sp. BO-59.</title>
        <authorList>
            <person name="Im W.T."/>
        </authorList>
    </citation>
    <scope>NUCLEOTIDE SEQUENCE [LARGE SCALE GENOMIC DNA]</scope>
    <source>
        <strain evidence="4 5">BO-59</strain>
    </source>
</reference>
<dbReference type="Gene3D" id="2.30.42.10">
    <property type="match status" value="2"/>
</dbReference>
<dbReference type="PANTHER" id="PTHR22939:SF129">
    <property type="entry name" value="SERINE PROTEASE HTRA2, MITOCHONDRIAL"/>
    <property type="match status" value="1"/>
</dbReference>
<keyword evidence="5" id="KW-1185">Reference proteome</keyword>
<dbReference type="InterPro" id="IPR001478">
    <property type="entry name" value="PDZ"/>
</dbReference>
<dbReference type="PROSITE" id="PS50106">
    <property type="entry name" value="PDZ"/>
    <property type="match status" value="2"/>
</dbReference>
<evidence type="ECO:0000313" key="5">
    <source>
        <dbReference type="Proteomes" id="UP000267223"/>
    </source>
</evidence>
<comment type="caution">
    <text evidence="4">The sequence shown here is derived from an EMBL/GenBank/DDBJ whole genome shotgun (WGS) entry which is preliminary data.</text>
</comment>
<organism evidence="4 5">
    <name type="scientific">Hanamia caeni</name>
    <dbReference type="NCBI Taxonomy" id="2294116"/>
    <lineage>
        <taxon>Bacteria</taxon>
        <taxon>Pseudomonadati</taxon>
        <taxon>Bacteroidota</taxon>
        <taxon>Chitinophagia</taxon>
        <taxon>Chitinophagales</taxon>
        <taxon>Chitinophagaceae</taxon>
        <taxon>Hanamia</taxon>
    </lineage>
</organism>
<dbReference type="GO" id="GO:0006508">
    <property type="term" value="P:proteolysis"/>
    <property type="evidence" value="ECO:0007669"/>
    <property type="project" value="TreeGrafter"/>
</dbReference>
<accession>A0A3M9NM76</accession>
<evidence type="ECO:0000256" key="2">
    <source>
        <dbReference type="SAM" id="SignalP"/>
    </source>
</evidence>
<proteinExistence type="inferred from homology"/>
<feature type="domain" description="PDZ" evidence="3">
    <location>
        <begin position="93"/>
        <end position="173"/>
    </location>
</feature>
<evidence type="ECO:0000259" key="3">
    <source>
        <dbReference type="PROSITE" id="PS50106"/>
    </source>
</evidence>
<dbReference type="SMART" id="SM00228">
    <property type="entry name" value="PDZ"/>
    <property type="match status" value="2"/>
</dbReference>
<dbReference type="Proteomes" id="UP000267223">
    <property type="component" value="Unassembled WGS sequence"/>
</dbReference>
<feature type="domain" description="PDZ" evidence="3">
    <location>
        <begin position="220"/>
        <end position="278"/>
    </location>
</feature>
<dbReference type="Pfam" id="PF13180">
    <property type="entry name" value="PDZ_2"/>
    <property type="match status" value="2"/>
</dbReference>
<dbReference type="GO" id="GO:0004252">
    <property type="term" value="F:serine-type endopeptidase activity"/>
    <property type="evidence" value="ECO:0007669"/>
    <property type="project" value="TreeGrafter"/>
</dbReference>
<dbReference type="SUPFAM" id="SSF50156">
    <property type="entry name" value="PDZ domain-like"/>
    <property type="match status" value="2"/>
</dbReference>